<proteinExistence type="predicted"/>
<feature type="domain" description="HTH cro/C1-type" evidence="1">
    <location>
        <begin position="9"/>
        <end position="63"/>
    </location>
</feature>
<dbReference type="PROSITE" id="PS50943">
    <property type="entry name" value="HTH_CROC1"/>
    <property type="match status" value="1"/>
</dbReference>
<evidence type="ECO:0000313" key="3">
    <source>
        <dbReference type="Proteomes" id="UP000297429"/>
    </source>
</evidence>
<dbReference type="InterPro" id="IPR010982">
    <property type="entry name" value="Lambda_DNA-bd_dom_sf"/>
</dbReference>
<name>A0ABY2HRX3_9SPHI</name>
<dbReference type="RefSeq" id="WP_121286210.1">
    <property type="nucleotide sequence ID" value="NZ_RCCK01000013.1"/>
</dbReference>
<gene>
    <name evidence="2" type="ORF">E3V97_01265</name>
</gene>
<comment type="caution">
    <text evidence="2">The sequence shown here is derived from an EMBL/GenBank/DDBJ whole genome shotgun (WGS) entry which is preliminary data.</text>
</comment>
<dbReference type="SUPFAM" id="SSF47413">
    <property type="entry name" value="lambda repressor-like DNA-binding domains"/>
    <property type="match status" value="1"/>
</dbReference>
<dbReference type="CDD" id="cd00093">
    <property type="entry name" value="HTH_XRE"/>
    <property type="match status" value="1"/>
</dbReference>
<dbReference type="Proteomes" id="UP000297429">
    <property type="component" value="Unassembled WGS sequence"/>
</dbReference>
<dbReference type="EMBL" id="SOPX01000001">
    <property type="protein sequence ID" value="TFB32695.1"/>
    <property type="molecule type" value="Genomic_DNA"/>
</dbReference>
<sequence>MSNPLSTFVKTQRKLVKLSQEELAFKAGVGLRFLRELEQGKQTLRLDKVNQVLELFGKQVGITNMEDRHVD</sequence>
<dbReference type="Gene3D" id="1.10.260.40">
    <property type="entry name" value="lambda repressor-like DNA-binding domains"/>
    <property type="match status" value="1"/>
</dbReference>
<protein>
    <submittedName>
        <fullName evidence="2">Transcriptional regulator</fullName>
    </submittedName>
</protein>
<evidence type="ECO:0000313" key="2">
    <source>
        <dbReference type="EMBL" id="TFB32695.1"/>
    </source>
</evidence>
<keyword evidence="3" id="KW-1185">Reference proteome</keyword>
<organism evidence="2 3">
    <name type="scientific">Pedobacter alluvionis</name>
    <dbReference type="NCBI Taxonomy" id="475253"/>
    <lineage>
        <taxon>Bacteria</taxon>
        <taxon>Pseudomonadati</taxon>
        <taxon>Bacteroidota</taxon>
        <taxon>Sphingobacteriia</taxon>
        <taxon>Sphingobacteriales</taxon>
        <taxon>Sphingobacteriaceae</taxon>
        <taxon>Pedobacter</taxon>
    </lineage>
</organism>
<dbReference type="Pfam" id="PF01381">
    <property type="entry name" value="HTH_3"/>
    <property type="match status" value="1"/>
</dbReference>
<evidence type="ECO:0000259" key="1">
    <source>
        <dbReference type="PROSITE" id="PS50943"/>
    </source>
</evidence>
<accession>A0ABY2HRX3</accession>
<reference evidence="2 3" key="1">
    <citation type="submission" date="2019-03" db="EMBL/GenBank/DDBJ databases">
        <authorList>
            <person name="He R.-H."/>
        </authorList>
    </citation>
    <scope>NUCLEOTIDE SEQUENCE [LARGE SCALE GENOMIC DNA]</scope>
    <source>
        <strain evidence="2 3">DSM 19624</strain>
    </source>
</reference>
<dbReference type="InterPro" id="IPR001387">
    <property type="entry name" value="Cro/C1-type_HTH"/>
</dbReference>
<dbReference type="SMART" id="SM00530">
    <property type="entry name" value="HTH_XRE"/>
    <property type="match status" value="1"/>
</dbReference>